<dbReference type="Proteomes" id="UP000502298">
    <property type="component" value="Chromosome"/>
</dbReference>
<feature type="region of interest" description="Disordered" evidence="1">
    <location>
        <begin position="1"/>
        <end position="29"/>
    </location>
</feature>
<protein>
    <submittedName>
        <fullName evidence="2">Metallopeptidase family protein</fullName>
    </submittedName>
</protein>
<dbReference type="SUPFAM" id="SSF55486">
    <property type="entry name" value="Metalloproteases ('zincins'), catalytic domain"/>
    <property type="match status" value="1"/>
</dbReference>
<reference evidence="2 3" key="1">
    <citation type="submission" date="2020-03" db="EMBL/GenBank/DDBJ databases">
        <title>Complete genome of Arcanobacterium buesumensis sp. nov. strain 2701.</title>
        <authorList>
            <person name="Borowiak M."/>
            <person name="Alssahen M."/>
            <person name="Laemmler C."/>
            <person name="Malorny B."/>
            <person name="Hassan A."/>
            <person name="Prenger-Berninghoff E."/>
            <person name="Ploetz M."/>
            <person name="Abdulmawjood A."/>
        </authorList>
    </citation>
    <scope>NUCLEOTIDE SEQUENCE [LARGE SCALE GENOMIC DNA]</scope>
    <source>
        <strain evidence="2 3">2701</strain>
    </source>
</reference>
<keyword evidence="3" id="KW-1185">Reference proteome</keyword>
<dbReference type="Gene3D" id="3.30.2010.20">
    <property type="match status" value="1"/>
</dbReference>
<dbReference type="CDD" id="cd12954">
    <property type="entry name" value="MMP_TTHA0227_like_1"/>
    <property type="match status" value="1"/>
</dbReference>
<accession>A0A6H2EMN9</accession>
<evidence type="ECO:0000313" key="3">
    <source>
        <dbReference type="Proteomes" id="UP000502298"/>
    </source>
</evidence>
<name>A0A6H2EMN9_9ACTO</name>
<dbReference type="KEGG" id="arca:HC352_07330"/>
<feature type="compositionally biased region" description="Basic residues" evidence="1">
    <location>
        <begin position="8"/>
        <end position="19"/>
    </location>
</feature>
<evidence type="ECO:0000256" key="1">
    <source>
        <dbReference type="SAM" id="MobiDB-lite"/>
    </source>
</evidence>
<evidence type="ECO:0000313" key="2">
    <source>
        <dbReference type="EMBL" id="QJC22340.1"/>
    </source>
</evidence>
<gene>
    <name evidence="2" type="ORF">HC352_07330</name>
</gene>
<organism evidence="2 3">
    <name type="scientific">Arcanobacterium buesumense</name>
    <dbReference type="NCBI Taxonomy" id="2722751"/>
    <lineage>
        <taxon>Bacteria</taxon>
        <taxon>Bacillati</taxon>
        <taxon>Actinomycetota</taxon>
        <taxon>Actinomycetes</taxon>
        <taxon>Actinomycetales</taxon>
        <taxon>Actinomycetaceae</taxon>
        <taxon>Arcanobacterium</taxon>
    </lineage>
</organism>
<proteinExistence type="predicted"/>
<dbReference type="RefSeq" id="WP_168918262.1">
    <property type="nucleotide sequence ID" value="NZ_CP050804.1"/>
</dbReference>
<dbReference type="EMBL" id="CP050804">
    <property type="protein sequence ID" value="QJC22340.1"/>
    <property type="molecule type" value="Genomic_DNA"/>
</dbReference>
<sequence length="142" mass="16361">MTTLPKRDRGRRRDRHGRGMRGPLVSSQSPAYRTRAQKFDDILALELAAFRRHLGRRLDRYDFAVLDVPASDPAPWENGIPLARFLPFERPSRILGRLVFYRMPLTIAADDDDDPRMFIHNVMVSQIASALDIDPAEVEYLQ</sequence>
<dbReference type="InterPro" id="IPR038555">
    <property type="entry name" value="Zincin_1_sf"/>
</dbReference>
<dbReference type="AlphaFoldDB" id="A0A6H2EMN9"/>